<accession>A0AAE0ZHU8</accession>
<feature type="compositionally biased region" description="Polar residues" evidence="1">
    <location>
        <begin position="26"/>
        <end position="35"/>
    </location>
</feature>
<sequence>MNWLLPQKLMKSPAGYRPRLSEQPRRLSSGSITSDAESDGTEPDPPVVRRGRRAAIYETKVSAWPLHSEPLVNTGQSTECGHGFLLDTG</sequence>
<comment type="caution">
    <text evidence="2">The sequence shown here is derived from an EMBL/GenBank/DDBJ whole genome shotgun (WGS) entry which is preliminary data.</text>
</comment>
<feature type="region of interest" description="Disordered" evidence="1">
    <location>
        <begin position="70"/>
        <end position="89"/>
    </location>
</feature>
<proteinExistence type="predicted"/>
<dbReference type="AlphaFoldDB" id="A0AAE0ZHU8"/>
<name>A0AAE0ZHU8_9GAST</name>
<evidence type="ECO:0000313" key="3">
    <source>
        <dbReference type="Proteomes" id="UP001283361"/>
    </source>
</evidence>
<reference evidence="2" key="1">
    <citation type="journal article" date="2023" name="G3 (Bethesda)">
        <title>A reference genome for the long-term kleptoplast-retaining sea slug Elysia crispata morphotype clarki.</title>
        <authorList>
            <person name="Eastman K.E."/>
            <person name="Pendleton A.L."/>
            <person name="Shaikh M.A."/>
            <person name="Suttiyut T."/>
            <person name="Ogas R."/>
            <person name="Tomko P."/>
            <person name="Gavelis G."/>
            <person name="Widhalm J.R."/>
            <person name="Wisecaver J.H."/>
        </authorList>
    </citation>
    <scope>NUCLEOTIDE SEQUENCE</scope>
    <source>
        <strain evidence="2">ECLA1</strain>
    </source>
</reference>
<evidence type="ECO:0000313" key="2">
    <source>
        <dbReference type="EMBL" id="KAK3769627.1"/>
    </source>
</evidence>
<protein>
    <submittedName>
        <fullName evidence="2">Uncharacterized protein</fullName>
    </submittedName>
</protein>
<gene>
    <name evidence="2" type="ORF">RRG08_004879</name>
</gene>
<dbReference type="Proteomes" id="UP001283361">
    <property type="component" value="Unassembled WGS sequence"/>
</dbReference>
<evidence type="ECO:0000256" key="1">
    <source>
        <dbReference type="SAM" id="MobiDB-lite"/>
    </source>
</evidence>
<keyword evidence="3" id="KW-1185">Reference proteome</keyword>
<dbReference type="EMBL" id="JAWDGP010003892">
    <property type="protein sequence ID" value="KAK3769627.1"/>
    <property type="molecule type" value="Genomic_DNA"/>
</dbReference>
<feature type="region of interest" description="Disordered" evidence="1">
    <location>
        <begin position="12"/>
        <end position="50"/>
    </location>
</feature>
<organism evidence="2 3">
    <name type="scientific">Elysia crispata</name>
    <name type="common">lettuce slug</name>
    <dbReference type="NCBI Taxonomy" id="231223"/>
    <lineage>
        <taxon>Eukaryota</taxon>
        <taxon>Metazoa</taxon>
        <taxon>Spiralia</taxon>
        <taxon>Lophotrochozoa</taxon>
        <taxon>Mollusca</taxon>
        <taxon>Gastropoda</taxon>
        <taxon>Heterobranchia</taxon>
        <taxon>Euthyneura</taxon>
        <taxon>Panpulmonata</taxon>
        <taxon>Sacoglossa</taxon>
        <taxon>Placobranchoidea</taxon>
        <taxon>Plakobranchidae</taxon>
        <taxon>Elysia</taxon>
    </lineage>
</organism>